<dbReference type="InterPro" id="IPR000551">
    <property type="entry name" value="MerR-type_HTH_dom"/>
</dbReference>
<dbReference type="SUPFAM" id="SSF55136">
    <property type="entry name" value="Probable bacterial effector-binding domain"/>
    <property type="match status" value="1"/>
</dbReference>
<dbReference type="InterPro" id="IPR009061">
    <property type="entry name" value="DNA-bd_dom_put_sf"/>
</dbReference>
<keyword evidence="5" id="KW-1185">Reference proteome</keyword>
<protein>
    <submittedName>
        <fullName evidence="4">DNA-binding transcriptional regulator, MerR family</fullName>
    </submittedName>
</protein>
<keyword evidence="2" id="KW-0175">Coiled coil</keyword>
<evidence type="ECO:0000313" key="5">
    <source>
        <dbReference type="Proteomes" id="UP000184038"/>
    </source>
</evidence>
<evidence type="ECO:0000313" key="4">
    <source>
        <dbReference type="EMBL" id="SHM57588.1"/>
    </source>
</evidence>
<dbReference type="GO" id="GO:0003700">
    <property type="term" value="F:DNA-binding transcription factor activity"/>
    <property type="evidence" value="ECO:0007669"/>
    <property type="project" value="InterPro"/>
</dbReference>
<dbReference type="PROSITE" id="PS50937">
    <property type="entry name" value="HTH_MERR_2"/>
    <property type="match status" value="1"/>
</dbReference>
<dbReference type="InterPro" id="IPR029442">
    <property type="entry name" value="GyrI-like"/>
</dbReference>
<dbReference type="Proteomes" id="UP000184038">
    <property type="component" value="Unassembled WGS sequence"/>
</dbReference>
<evidence type="ECO:0000259" key="3">
    <source>
        <dbReference type="PROSITE" id="PS50937"/>
    </source>
</evidence>
<dbReference type="EMBL" id="FRCP01000012">
    <property type="protein sequence ID" value="SHM57588.1"/>
    <property type="molecule type" value="Genomic_DNA"/>
</dbReference>
<dbReference type="SMART" id="SM00422">
    <property type="entry name" value="HTH_MERR"/>
    <property type="match status" value="1"/>
</dbReference>
<dbReference type="InterPro" id="IPR047057">
    <property type="entry name" value="MerR_fam"/>
</dbReference>
<proteinExistence type="predicted"/>
<dbReference type="PANTHER" id="PTHR30204">
    <property type="entry name" value="REDOX-CYCLING DRUG-SENSING TRANSCRIPTIONAL ACTIVATOR SOXR"/>
    <property type="match status" value="1"/>
</dbReference>
<dbReference type="SMART" id="SM00871">
    <property type="entry name" value="AraC_E_bind"/>
    <property type="match status" value="1"/>
</dbReference>
<dbReference type="Pfam" id="PF13411">
    <property type="entry name" value="MerR_1"/>
    <property type="match status" value="1"/>
</dbReference>
<sequence>MLKIGEFSKITGISIYMLRNYDKIGLLIPKYIAGDSGYRYYGEEQIPVANHIKVLKELGFSLREIGEIQIDDSNKKENPTAETVKFLSNKIYEKEEEIKRIQVQIRQMKDALEEVSKQEQCALSVTIKKIPARNVIYLRDYIHTFEEEGRLWAEIEKIIQEKNFRLTDSTYSFAITHKADFMSSCFDVEVQLEVEKLYRDEERVHFKKIMECEAATLAFQGVYSKIGEINSYMYQWVKKNGYQISGKAFTRYYLSPGNEPNPENYVTEVCFPIKKIS</sequence>
<dbReference type="OrthoDB" id="9773308at2"/>
<dbReference type="Gene3D" id="3.20.80.10">
    <property type="entry name" value="Regulatory factor, effector binding domain"/>
    <property type="match status" value="1"/>
</dbReference>
<dbReference type="InterPro" id="IPR010499">
    <property type="entry name" value="AraC_E-bd"/>
</dbReference>
<keyword evidence="1 4" id="KW-0238">DNA-binding</keyword>
<evidence type="ECO:0000256" key="2">
    <source>
        <dbReference type="SAM" id="Coils"/>
    </source>
</evidence>
<evidence type="ECO:0000256" key="1">
    <source>
        <dbReference type="ARBA" id="ARBA00023125"/>
    </source>
</evidence>
<dbReference type="Pfam" id="PF06445">
    <property type="entry name" value="GyrI-like"/>
    <property type="match status" value="1"/>
</dbReference>
<reference evidence="4 5" key="1">
    <citation type="submission" date="2016-11" db="EMBL/GenBank/DDBJ databases">
        <authorList>
            <person name="Jaros S."/>
            <person name="Januszkiewicz K."/>
            <person name="Wedrychowicz H."/>
        </authorList>
    </citation>
    <scope>NUCLEOTIDE SEQUENCE [LARGE SCALE GENOMIC DNA]</scope>
    <source>
        <strain evidence="4 5">DSM 15930</strain>
    </source>
</reference>
<dbReference type="SUPFAM" id="SSF46955">
    <property type="entry name" value="Putative DNA-binding domain"/>
    <property type="match status" value="1"/>
</dbReference>
<dbReference type="CDD" id="cd01107">
    <property type="entry name" value="HTH_BmrR"/>
    <property type="match status" value="1"/>
</dbReference>
<organism evidence="4 5">
    <name type="scientific">Anaerosporobacter mobilis DSM 15930</name>
    <dbReference type="NCBI Taxonomy" id="1120996"/>
    <lineage>
        <taxon>Bacteria</taxon>
        <taxon>Bacillati</taxon>
        <taxon>Bacillota</taxon>
        <taxon>Clostridia</taxon>
        <taxon>Lachnospirales</taxon>
        <taxon>Lachnospiraceae</taxon>
        <taxon>Anaerosporobacter</taxon>
    </lineage>
</organism>
<dbReference type="RefSeq" id="WP_073288075.1">
    <property type="nucleotide sequence ID" value="NZ_FRCP01000012.1"/>
</dbReference>
<feature type="domain" description="HTH merR-type" evidence="3">
    <location>
        <begin position="1"/>
        <end position="71"/>
    </location>
</feature>
<dbReference type="GO" id="GO:0003677">
    <property type="term" value="F:DNA binding"/>
    <property type="evidence" value="ECO:0007669"/>
    <property type="project" value="UniProtKB-KW"/>
</dbReference>
<gene>
    <name evidence="4" type="ORF">SAMN02746066_02466</name>
</gene>
<accession>A0A1M7JX68</accession>
<dbReference type="PROSITE" id="PS00552">
    <property type="entry name" value="HTH_MERR_1"/>
    <property type="match status" value="1"/>
</dbReference>
<dbReference type="InterPro" id="IPR011256">
    <property type="entry name" value="Reg_factor_effector_dom_sf"/>
</dbReference>
<feature type="coiled-coil region" evidence="2">
    <location>
        <begin position="84"/>
        <end position="118"/>
    </location>
</feature>
<name>A0A1M7JX68_9FIRM</name>
<dbReference type="STRING" id="1120996.SAMN02746066_02466"/>
<dbReference type="AlphaFoldDB" id="A0A1M7JX68"/>
<dbReference type="Gene3D" id="1.10.1660.10">
    <property type="match status" value="1"/>
</dbReference>
<dbReference type="PANTHER" id="PTHR30204:SF97">
    <property type="entry name" value="MERR FAMILY REGULATORY PROTEIN"/>
    <property type="match status" value="1"/>
</dbReference>